<dbReference type="GeneID" id="25561917"/>
<dbReference type="OrthoDB" id="5591297at2759"/>
<dbReference type="AlphaFoldDB" id="A0A0L0DW03"/>
<dbReference type="GO" id="GO:0005737">
    <property type="term" value="C:cytoplasm"/>
    <property type="evidence" value="ECO:0007669"/>
    <property type="project" value="TreeGrafter"/>
</dbReference>
<dbReference type="GO" id="GO:0005634">
    <property type="term" value="C:nucleus"/>
    <property type="evidence" value="ECO:0007669"/>
    <property type="project" value="TreeGrafter"/>
</dbReference>
<dbReference type="PANTHER" id="PTHR31285:SF0">
    <property type="entry name" value="NICOTINAMIDE MONONUCLEOTIDE ADENYLYLTRANSFERASE"/>
    <property type="match status" value="1"/>
</dbReference>
<dbReference type="Proteomes" id="UP000054408">
    <property type="component" value="Unassembled WGS sequence"/>
</dbReference>
<evidence type="ECO:0000313" key="1">
    <source>
        <dbReference type="EMBL" id="KNC56256.1"/>
    </source>
</evidence>
<dbReference type="InterPro" id="IPR014729">
    <property type="entry name" value="Rossmann-like_a/b/a_fold"/>
</dbReference>
<evidence type="ECO:0008006" key="3">
    <source>
        <dbReference type="Google" id="ProtNLM"/>
    </source>
</evidence>
<proteinExistence type="predicted"/>
<dbReference type="PANTHER" id="PTHR31285">
    <property type="entry name" value="NICOTINAMIDE MONONUCLEOTIDE ADENYLYLTRANSFERASE"/>
    <property type="match status" value="1"/>
</dbReference>
<protein>
    <recommendedName>
        <fullName evidence="3">Cytidyltransferase-like domain-containing protein</fullName>
    </recommendedName>
</protein>
<organism evidence="1 2">
    <name type="scientific">Thecamonas trahens ATCC 50062</name>
    <dbReference type="NCBI Taxonomy" id="461836"/>
    <lineage>
        <taxon>Eukaryota</taxon>
        <taxon>Apusozoa</taxon>
        <taxon>Apusomonadida</taxon>
        <taxon>Apusomonadidae</taxon>
        <taxon>Thecamonas</taxon>
    </lineage>
</organism>
<reference evidence="1 2" key="1">
    <citation type="submission" date="2010-05" db="EMBL/GenBank/DDBJ databases">
        <title>The Genome Sequence of Thecamonas trahens ATCC 50062.</title>
        <authorList>
            <consortium name="The Broad Institute Genome Sequencing Platform"/>
            <person name="Russ C."/>
            <person name="Cuomo C."/>
            <person name="Shea T."/>
            <person name="Young S.K."/>
            <person name="Zeng Q."/>
            <person name="Koehrsen M."/>
            <person name="Haas B."/>
            <person name="Borodovsky M."/>
            <person name="Guigo R."/>
            <person name="Alvarado L."/>
            <person name="Berlin A."/>
            <person name="Bochicchio J."/>
            <person name="Borenstein D."/>
            <person name="Chapman S."/>
            <person name="Chen Z."/>
            <person name="Freedman E."/>
            <person name="Gellesch M."/>
            <person name="Goldberg J."/>
            <person name="Griggs A."/>
            <person name="Gujja S."/>
            <person name="Heilman E."/>
            <person name="Heiman D."/>
            <person name="Hepburn T."/>
            <person name="Howarth C."/>
            <person name="Jen D."/>
            <person name="Larson L."/>
            <person name="Mehta T."/>
            <person name="Park D."/>
            <person name="Pearson M."/>
            <person name="Roberts A."/>
            <person name="Saif S."/>
            <person name="Shenoy N."/>
            <person name="Sisk P."/>
            <person name="Stolte C."/>
            <person name="Sykes S."/>
            <person name="Thomson T."/>
            <person name="Walk T."/>
            <person name="White J."/>
            <person name="Yandava C."/>
            <person name="Burger G."/>
            <person name="Gray M.W."/>
            <person name="Holland P.W.H."/>
            <person name="King N."/>
            <person name="Lang F.B.F."/>
            <person name="Roger A.J."/>
            <person name="Ruiz-Trillo I."/>
            <person name="Lander E."/>
            <person name="Nusbaum C."/>
        </authorList>
    </citation>
    <scope>NUCLEOTIDE SEQUENCE [LARGE SCALE GENOMIC DNA]</scope>
    <source>
        <strain evidence="1 2">ATCC 50062</strain>
    </source>
</reference>
<keyword evidence="2" id="KW-1185">Reference proteome</keyword>
<name>A0A0L0DW03_THETB</name>
<dbReference type="Gene3D" id="3.40.50.620">
    <property type="entry name" value="HUPs"/>
    <property type="match status" value="1"/>
</dbReference>
<dbReference type="SUPFAM" id="SSF52374">
    <property type="entry name" value="Nucleotidylyl transferase"/>
    <property type="match status" value="1"/>
</dbReference>
<dbReference type="RefSeq" id="XP_013760778.1">
    <property type="nucleotide sequence ID" value="XM_013905324.1"/>
</dbReference>
<dbReference type="eggNOG" id="ENOG502QTA1">
    <property type="taxonomic scope" value="Eukaryota"/>
</dbReference>
<dbReference type="GO" id="GO:0016887">
    <property type="term" value="F:ATP hydrolysis activity"/>
    <property type="evidence" value="ECO:0007669"/>
    <property type="project" value="TreeGrafter"/>
</dbReference>
<dbReference type="EMBL" id="GL349441">
    <property type="protein sequence ID" value="KNC56256.1"/>
    <property type="molecule type" value="Genomic_DNA"/>
</dbReference>
<gene>
    <name evidence="1" type="ORF">AMSG_02225</name>
</gene>
<dbReference type="GO" id="GO:0000309">
    <property type="term" value="F:nicotinamide-nucleotide adenylyltransferase activity"/>
    <property type="evidence" value="ECO:0007669"/>
    <property type="project" value="TreeGrafter"/>
</dbReference>
<accession>A0A0L0DW03</accession>
<evidence type="ECO:0000313" key="2">
    <source>
        <dbReference type="Proteomes" id="UP000054408"/>
    </source>
</evidence>
<sequence>MLARLGLSAVAATAASVRQATGDRLGWVATAAGCVAATEAGWQQRGRSARSDMALATSSVRFGPRKRNMSTLAFMTRHGELHVDPRQSSRLAKLTLKVADRGKDVLGGGTEQSRGVVYEGVMSVSSKEWPHWEADEAMPLIYTHWAAAVGAAPLPEGTSPLRTVIPPDALLSLHVPKVARAVASFVARPEGKALHITPDLTAEIIQPETELPGPGVVLCGSFNPLHHGHRLLLETATQVRAETLEMSPHRLWPAYEISLLNPDKGLVTYDDIMYRMARIQGRTSVILTAAPLFDQKAALLDGRNVAFVLGIDTFVRMMDIGYYGTPDALFGVLRALAEARVAFIVAGRYCERRRQFLSAESVRADLYPALLELERHGMNLEVVRVPDSRFRVDISSTSIRAASTESSASTKWWEPTSPR</sequence>